<sequence>MNHSELRTAILARCRDVLATRYAKKICSICWFPDAWPPEDVMAVLEEMCREGIISCTKGSSQVVDGFLINLQWARSPAIRIPRGGTQ</sequence>
<dbReference type="Proteomes" id="UP000219271">
    <property type="component" value="Unassembled WGS sequence"/>
</dbReference>
<evidence type="ECO:0000313" key="1">
    <source>
        <dbReference type="EMBL" id="SOD61639.1"/>
    </source>
</evidence>
<dbReference type="EMBL" id="OCMY01000005">
    <property type="protein sequence ID" value="SOD61639.1"/>
    <property type="molecule type" value="Genomic_DNA"/>
</dbReference>
<name>A0A286DSK9_9GAMM</name>
<organism evidence="1 2">
    <name type="scientific">Candidatus Pantoea floridensis</name>
    <dbReference type="NCBI Taxonomy" id="1938870"/>
    <lineage>
        <taxon>Bacteria</taxon>
        <taxon>Pseudomonadati</taxon>
        <taxon>Pseudomonadota</taxon>
        <taxon>Gammaproteobacteria</taxon>
        <taxon>Enterobacterales</taxon>
        <taxon>Erwiniaceae</taxon>
        <taxon>Pantoea</taxon>
    </lineage>
</organism>
<keyword evidence="2" id="KW-1185">Reference proteome</keyword>
<protein>
    <submittedName>
        <fullName evidence="1">Uncharacterized protein</fullName>
    </submittedName>
</protein>
<reference evidence="2" key="1">
    <citation type="submission" date="2017-09" db="EMBL/GenBank/DDBJ databases">
        <authorList>
            <person name="Varghese N."/>
            <person name="Submissions S."/>
        </authorList>
    </citation>
    <scope>NUCLEOTIDE SEQUENCE [LARGE SCALE GENOMIC DNA]</scope>
    <source>
        <strain evidence="2">JKS000234</strain>
    </source>
</reference>
<dbReference type="AlphaFoldDB" id="A0A286DSK9"/>
<proteinExistence type="predicted"/>
<evidence type="ECO:0000313" key="2">
    <source>
        <dbReference type="Proteomes" id="UP000219271"/>
    </source>
</evidence>
<gene>
    <name evidence="1" type="ORF">SAMN06273570_5223</name>
</gene>
<accession>A0A286DSK9</accession>